<dbReference type="PANTHER" id="PTHR23421">
    <property type="entry name" value="BETA-GALACTOSIDASE RELATED"/>
    <property type="match status" value="1"/>
</dbReference>
<evidence type="ECO:0000256" key="5">
    <source>
        <dbReference type="ARBA" id="ARBA00023295"/>
    </source>
</evidence>
<dbReference type="OrthoDB" id="1657402at2759"/>
<evidence type="ECO:0000256" key="6">
    <source>
        <dbReference type="PIRSR" id="PIRSR006336-1"/>
    </source>
</evidence>
<dbReference type="EMBL" id="BDGG01000006">
    <property type="protein sequence ID" value="GAV00893.1"/>
    <property type="molecule type" value="Genomic_DNA"/>
</dbReference>
<organism evidence="13 14">
    <name type="scientific">Ramazzottius varieornatus</name>
    <name type="common">Water bear</name>
    <name type="synonym">Tardigrade</name>
    <dbReference type="NCBI Taxonomy" id="947166"/>
    <lineage>
        <taxon>Eukaryota</taxon>
        <taxon>Metazoa</taxon>
        <taxon>Ecdysozoa</taxon>
        <taxon>Tardigrada</taxon>
        <taxon>Eutardigrada</taxon>
        <taxon>Parachela</taxon>
        <taxon>Hypsibioidea</taxon>
        <taxon>Ramazzottiidae</taxon>
        <taxon>Ramazzottius</taxon>
    </lineage>
</organism>
<evidence type="ECO:0000259" key="12">
    <source>
        <dbReference type="Pfam" id="PF21467"/>
    </source>
</evidence>
<keyword evidence="14" id="KW-1185">Reference proteome</keyword>
<dbReference type="InterPro" id="IPR031330">
    <property type="entry name" value="Gly_Hdrlase_35_cat"/>
</dbReference>
<feature type="domain" description="Beta-galactosidase 1-like first all-beta" evidence="11">
    <location>
        <begin position="411"/>
        <end position="521"/>
    </location>
</feature>
<evidence type="ECO:0000256" key="2">
    <source>
        <dbReference type="ARBA" id="ARBA00022729"/>
    </source>
</evidence>
<dbReference type="PROSITE" id="PS01182">
    <property type="entry name" value="GLYCOSYL_HYDROL_F35"/>
    <property type="match status" value="1"/>
</dbReference>
<dbReference type="Proteomes" id="UP000186922">
    <property type="component" value="Unassembled WGS sequence"/>
</dbReference>
<dbReference type="PRINTS" id="PR00742">
    <property type="entry name" value="GLHYDRLASE35"/>
</dbReference>
<dbReference type="Gene3D" id="2.60.120.260">
    <property type="entry name" value="Galactose-binding domain-like"/>
    <property type="match status" value="2"/>
</dbReference>
<dbReference type="SUPFAM" id="SSF51445">
    <property type="entry name" value="(Trans)glycosidases"/>
    <property type="match status" value="1"/>
</dbReference>
<dbReference type="GO" id="GO:0004565">
    <property type="term" value="F:beta-galactosidase activity"/>
    <property type="evidence" value="ECO:0007669"/>
    <property type="project" value="UniProtKB-EC"/>
</dbReference>
<keyword evidence="3 7" id="KW-0378">Hydrolase</keyword>
<dbReference type="SUPFAM" id="SSF49785">
    <property type="entry name" value="Galactose-binding domain-like"/>
    <property type="match status" value="1"/>
</dbReference>
<keyword evidence="4" id="KW-0325">Glycoprotein</keyword>
<feature type="active site" description="Proton donor" evidence="6">
    <location>
        <position position="193"/>
    </location>
</feature>
<dbReference type="PIRSF" id="PIRSF006336">
    <property type="entry name" value="B-gal"/>
    <property type="match status" value="1"/>
</dbReference>
<dbReference type="InterPro" id="IPR048913">
    <property type="entry name" value="BetaGal_gal-bd"/>
</dbReference>
<keyword evidence="5 7" id="KW-0326">Glycosidase</keyword>
<dbReference type="FunFam" id="2.60.120.260:FF:000021">
    <property type="entry name" value="Beta-galactosidase"/>
    <property type="match status" value="1"/>
</dbReference>
<feature type="active site" description="Nucleophile" evidence="6">
    <location>
        <position position="274"/>
    </location>
</feature>
<comment type="similarity">
    <text evidence="1 8">Belongs to the glycosyl hydrolase 35 family.</text>
</comment>
<dbReference type="InterPro" id="IPR019801">
    <property type="entry name" value="Glyco_hydro_35_CS"/>
</dbReference>
<dbReference type="InterPro" id="IPR001944">
    <property type="entry name" value="Glycoside_Hdrlase_35"/>
</dbReference>
<accession>A0A1D1VL89</accession>
<evidence type="ECO:0000256" key="4">
    <source>
        <dbReference type="ARBA" id="ARBA00023180"/>
    </source>
</evidence>
<dbReference type="FunFam" id="3.20.20.80:FF:000017">
    <property type="entry name" value="Beta-galactosidase"/>
    <property type="match status" value="1"/>
</dbReference>
<feature type="domain" description="Beta-galactosidase galactose-binding" evidence="12">
    <location>
        <begin position="556"/>
        <end position="608"/>
    </location>
</feature>
<dbReference type="InterPro" id="IPR017853">
    <property type="entry name" value="GH"/>
</dbReference>
<dbReference type="Gene3D" id="3.20.20.80">
    <property type="entry name" value="Glycosidases"/>
    <property type="match status" value="1"/>
</dbReference>
<evidence type="ECO:0000313" key="14">
    <source>
        <dbReference type="Proteomes" id="UP000186922"/>
    </source>
</evidence>
<dbReference type="Pfam" id="PF01301">
    <property type="entry name" value="Glyco_hydro_35"/>
    <property type="match status" value="1"/>
</dbReference>
<reference evidence="13 14" key="1">
    <citation type="journal article" date="2016" name="Nat. Commun.">
        <title>Extremotolerant tardigrade genome and improved radiotolerance of human cultured cells by tardigrade-unique protein.</title>
        <authorList>
            <person name="Hashimoto T."/>
            <person name="Horikawa D.D."/>
            <person name="Saito Y."/>
            <person name="Kuwahara H."/>
            <person name="Kozuka-Hata H."/>
            <person name="Shin-I T."/>
            <person name="Minakuchi Y."/>
            <person name="Ohishi K."/>
            <person name="Motoyama A."/>
            <person name="Aizu T."/>
            <person name="Enomoto A."/>
            <person name="Kondo K."/>
            <person name="Tanaka S."/>
            <person name="Hara Y."/>
            <person name="Koshikawa S."/>
            <person name="Sagara H."/>
            <person name="Miura T."/>
            <person name="Yokobori S."/>
            <person name="Miyagawa K."/>
            <person name="Suzuki Y."/>
            <person name="Kubo T."/>
            <person name="Oyama M."/>
            <person name="Kohara Y."/>
            <person name="Fujiyama A."/>
            <person name="Arakawa K."/>
            <person name="Katayama T."/>
            <person name="Toyoda A."/>
            <person name="Kunieda T."/>
        </authorList>
    </citation>
    <scope>NUCLEOTIDE SEQUENCE [LARGE SCALE GENOMIC DNA]</scope>
    <source>
        <strain evidence="13 14">YOKOZUNA-1</strain>
    </source>
</reference>
<feature type="chain" id="PRO_5008898561" description="Beta-galactosidase" evidence="9">
    <location>
        <begin position="23"/>
        <end position="647"/>
    </location>
</feature>
<evidence type="ECO:0000259" key="10">
    <source>
        <dbReference type="Pfam" id="PF01301"/>
    </source>
</evidence>
<evidence type="ECO:0000256" key="8">
    <source>
        <dbReference type="RuleBase" id="RU003679"/>
    </source>
</evidence>
<evidence type="ECO:0000259" key="11">
    <source>
        <dbReference type="Pfam" id="PF21317"/>
    </source>
</evidence>
<evidence type="ECO:0000256" key="9">
    <source>
        <dbReference type="SAM" id="SignalP"/>
    </source>
</evidence>
<evidence type="ECO:0000256" key="1">
    <source>
        <dbReference type="ARBA" id="ARBA00009809"/>
    </source>
</evidence>
<dbReference type="Pfam" id="PF21317">
    <property type="entry name" value="BetaGal_ABD_1"/>
    <property type="match status" value="1"/>
</dbReference>
<dbReference type="GO" id="GO:0005975">
    <property type="term" value="P:carbohydrate metabolic process"/>
    <property type="evidence" value="ECO:0007669"/>
    <property type="project" value="InterPro"/>
</dbReference>
<evidence type="ECO:0000313" key="13">
    <source>
        <dbReference type="EMBL" id="GAV00893.1"/>
    </source>
</evidence>
<dbReference type="STRING" id="947166.A0A1D1VL89"/>
<comment type="caution">
    <text evidence="13">The sequence shown here is derived from an EMBL/GenBank/DDBJ whole genome shotgun (WGS) entry which is preliminary data.</text>
</comment>
<dbReference type="InterPro" id="IPR008979">
    <property type="entry name" value="Galactose-bd-like_sf"/>
</dbReference>
<dbReference type="Pfam" id="PF21467">
    <property type="entry name" value="BetaGal_gal-bd"/>
    <property type="match status" value="1"/>
</dbReference>
<evidence type="ECO:0000256" key="3">
    <source>
        <dbReference type="ARBA" id="ARBA00022801"/>
    </source>
</evidence>
<keyword evidence="2 9" id="KW-0732">Signal</keyword>
<comment type="catalytic activity">
    <reaction evidence="7">
        <text>Hydrolysis of terminal non-reducing beta-D-galactose residues in beta-D-galactosides.</text>
        <dbReference type="EC" id="3.2.1.23"/>
    </reaction>
</comment>
<dbReference type="InterPro" id="IPR048912">
    <property type="entry name" value="BetaGal1-like_ABD1"/>
</dbReference>
<feature type="signal peptide" evidence="9">
    <location>
        <begin position="1"/>
        <end position="22"/>
    </location>
</feature>
<gene>
    <name evidence="13" type="primary">RvY_11680-1</name>
    <name evidence="13" type="synonym">RvY_11680.1</name>
    <name evidence="13" type="ORF">RvY_11680</name>
</gene>
<feature type="domain" description="Glycoside hydrolase 35 catalytic" evidence="10">
    <location>
        <begin position="45"/>
        <end position="364"/>
    </location>
</feature>
<dbReference type="AlphaFoldDB" id="A0A1D1VL89"/>
<name>A0A1D1VL89_RAMVA</name>
<sequence length="647" mass="73764">MFTSSSVRWTIVSLGIVTASHGILLSDKEDSQEAPRTFAIGDKCFLKDGQPFRYISGSFHYWRQPPEYWEDTFLKMRVAGLTAVQTYVYWGLHEPEPEEYNFRGNLDIRKFVQLAQKSGLLAILRPGPFIDAEVDFGGLPYWLHRMNSTMHLRSSDPSYLQYVERWLRKILPMLKDLTYSNGGPIISAQVENEYGSRDKDLKYKGFLRDLLKELLGKEVVLFTTDGNAAELVKRGMVEGTLTTTDFGTASESEVRAAFELQRQFNKDGPLVNSEYYPGWLDHWGEPFNTVDADKVVETLDAMLRMNASVNTYMFYGGTNYGFVSGSNAGDTFEPCITSYDYDAPLSEAGDITPKYTKIRNLLQKYGTVPSGPVPPSREKAAYGKIQMYPMGSFYHNFRKLCPNVPISSTYPLSFEFLKQPYGFVLYRTVINRSTKDPSVLAINGLHDRAYVFVDKEPVGMLARFSTDKAALNVYIRANQTLDILVQNEGRFAVGPIEEMKGIVGNVTLDGKVVQDWKMYPVRLPGFPVDDPQPLDFEPGRGPKKPEDFDIPWFFTSKDFDVDEARDTYLRLDKWTHGYAFINGRNLGRYWPSQGPQMTLYVPGVYLYEDRENVLELFELEPPAYSLEYRFVTFEKDPVLNSSISDAK</sequence>
<protein>
    <recommendedName>
        <fullName evidence="7">Beta-galactosidase</fullName>
        <ecNumber evidence="7">3.2.1.23</ecNumber>
    </recommendedName>
</protein>
<proteinExistence type="inferred from homology"/>
<dbReference type="EC" id="3.2.1.23" evidence="7"/>
<evidence type="ECO:0000256" key="7">
    <source>
        <dbReference type="RuleBase" id="RU000675"/>
    </source>
</evidence>
<dbReference type="InterPro" id="IPR026283">
    <property type="entry name" value="B-gal_1-like"/>
</dbReference>